<dbReference type="AlphaFoldDB" id="A0A3N4I4L1"/>
<protein>
    <recommendedName>
        <fullName evidence="1">Helitron helicase-like domain-containing protein</fullName>
    </recommendedName>
</protein>
<feature type="non-terminal residue" evidence="2">
    <location>
        <position position="1"/>
    </location>
</feature>
<feature type="domain" description="Helitron helicase-like" evidence="1">
    <location>
        <begin position="2"/>
        <end position="151"/>
    </location>
</feature>
<keyword evidence="3" id="KW-1185">Reference proteome</keyword>
<name>A0A3N4I4L1_ASCIM</name>
<dbReference type="PANTHER" id="PTHR45786">
    <property type="entry name" value="DNA BINDING PROTEIN-LIKE"/>
    <property type="match status" value="1"/>
</dbReference>
<gene>
    <name evidence="2" type="ORF">BJ508DRAFT_194851</name>
</gene>
<dbReference type="InterPro" id="IPR025476">
    <property type="entry name" value="Helitron_helicase-like"/>
</dbReference>
<dbReference type="EMBL" id="ML119683">
    <property type="protein sequence ID" value="RPA81042.1"/>
    <property type="molecule type" value="Genomic_DNA"/>
</dbReference>
<dbReference type="STRING" id="1160509.A0A3N4I4L1"/>
<sequence length="154" mass="17331">IWVAIESSRLRFIRANQAQLRADLYQGVVDAVADDMAASNIGTRIVLPSSFHGGPRDMVQQFQDAMAIVRTCGKPDFFITFTCNPNWKEIRSSLLDGQSSQDRPDLVSRVFGLKLKELIQDLRDGVLGKYKAVVYTIEFQKRGLPHAHILLIID</sequence>
<feature type="non-terminal residue" evidence="2">
    <location>
        <position position="154"/>
    </location>
</feature>
<organism evidence="2 3">
    <name type="scientific">Ascobolus immersus RN42</name>
    <dbReference type="NCBI Taxonomy" id="1160509"/>
    <lineage>
        <taxon>Eukaryota</taxon>
        <taxon>Fungi</taxon>
        <taxon>Dikarya</taxon>
        <taxon>Ascomycota</taxon>
        <taxon>Pezizomycotina</taxon>
        <taxon>Pezizomycetes</taxon>
        <taxon>Pezizales</taxon>
        <taxon>Ascobolaceae</taxon>
        <taxon>Ascobolus</taxon>
    </lineage>
</organism>
<dbReference type="OrthoDB" id="5425105at2759"/>
<proteinExistence type="predicted"/>
<accession>A0A3N4I4L1</accession>
<dbReference type="Pfam" id="PF14214">
    <property type="entry name" value="Helitron_like_N"/>
    <property type="match status" value="1"/>
</dbReference>
<dbReference type="Proteomes" id="UP000275078">
    <property type="component" value="Unassembled WGS sequence"/>
</dbReference>
<evidence type="ECO:0000313" key="3">
    <source>
        <dbReference type="Proteomes" id="UP000275078"/>
    </source>
</evidence>
<dbReference type="PANTHER" id="PTHR45786:SF74">
    <property type="entry name" value="ATP-DEPENDENT DNA HELICASE"/>
    <property type="match status" value="1"/>
</dbReference>
<reference evidence="2 3" key="1">
    <citation type="journal article" date="2018" name="Nat. Ecol. Evol.">
        <title>Pezizomycetes genomes reveal the molecular basis of ectomycorrhizal truffle lifestyle.</title>
        <authorList>
            <person name="Murat C."/>
            <person name="Payen T."/>
            <person name="Noel B."/>
            <person name="Kuo A."/>
            <person name="Morin E."/>
            <person name="Chen J."/>
            <person name="Kohler A."/>
            <person name="Krizsan K."/>
            <person name="Balestrini R."/>
            <person name="Da Silva C."/>
            <person name="Montanini B."/>
            <person name="Hainaut M."/>
            <person name="Levati E."/>
            <person name="Barry K.W."/>
            <person name="Belfiori B."/>
            <person name="Cichocki N."/>
            <person name="Clum A."/>
            <person name="Dockter R.B."/>
            <person name="Fauchery L."/>
            <person name="Guy J."/>
            <person name="Iotti M."/>
            <person name="Le Tacon F."/>
            <person name="Lindquist E.A."/>
            <person name="Lipzen A."/>
            <person name="Malagnac F."/>
            <person name="Mello A."/>
            <person name="Molinier V."/>
            <person name="Miyauchi S."/>
            <person name="Poulain J."/>
            <person name="Riccioni C."/>
            <person name="Rubini A."/>
            <person name="Sitrit Y."/>
            <person name="Splivallo R."/>
            <person name="Traeger S."/>
            <person name="Wang M."/>
            <person name="Zifcakova L."/>
            <person name="Wipf D."/>
            <person name="Zambonelli A."/>
            <person name="Paolocci F."/>
            <person name="Nowrousian M."/>
            <person name="Ottonello S."/>
            <person name="Baldrian P."/>
            <person name="Spatafora J.W."/>
            <person name="Henrissat B."/>
            <person name="Nagy L.G."/>
            <person name="Aury J.M."/>
            <person name="Wincker P."/>
            <person name="Grigoriev I.V."/>
            <person name="Bonfante P."/>
            <person name="Martin F.M."/>
        </authorList>
    </citation>
    <scope>NUCLEOTIDE SEQUENCE [LARGE SCALE GENOMIC DNA]</scope>
    <source>
        <strain evidence="2 3">RN42</strain>
    </source>
</reference>
<evidence type="ECO:0000259" key="1">
    <source>
        <dbReference type="Pfam" id="PF14214"/>
    </source>
</evidence>
<evidence type="ECO:0000313" key="2">
    <source>
        <dbReference type="EMBL" id="RPA81042.1"/>
    </source>
</evidence>